<proteinExistence type="predicted"/>
<protein>
    <submittedName>
        <fullName evidence="2">Uncharacterized protein</fullName>
    </submittedName>
</protein>
<dbReference type="EMBL" id="CP001016">
    <property type="protein sequence ID" value="ACB95210.1"/>
    <property type="molecule type" value="Genomic_DNA"/>
</dbReference>
<dbReference type="HOGENOM" id="CLU_1674488_0_0_5"/>
<keyword evidence="1" id="KW-0732">Signal</keyword>
<evidence type="ECO:0000313" key="2">
    <source>
        <dbReference type="EMBL" id="ACB95210.1"/>
    </source>
</evidence>
<evidence type="ECO:0000313" key="3">
    <source>
        <dbReference type="Proteomes" id="UP000001695"/>
    </source>
</evidence>
<feature type="chain" id="PRO_5002777013" evidence="1">
    <location>
        <begin position="22"/>
        <end position="157"/>
    </location>
</feature>
<reference evidence="3" key="1">
    <citation type="submission" date="2008-03" db="EMBL/GenBank/DDBJ databases">
        <title>Complete sequence of chromosome of Beijerinckia indica subsp. indica ATCC 9039.</title>
        <authorList>
            <consortium name="US DOE Joint Genome Institute"/>
            <person name="Copeland A."/>
            <person name="Lucas S."/>
            <person name="Lapidus A."/>
            <person name="Glavina del Rio T."/>
            <person name="Dalin E."/>
            <person name="Tice H."/>
            <person name="Bruce D."/>
            <person name="Goodwin L."/>
            <person name="Pitluck S."/>
            <person name="LaButti K."/>
            <person name="Schmutz J."/>
            <person name="Larimer F."/>
            <person name="Land M."/>
            <person name="Hauser L."/>
            <person name="Kyrpides N."/>
            <person name="Mikhailova N."/>
            <person name="Dunfield P.F."/>
            <person name="Dedysh S.N."/>
            <person name="Liesack W."/>
            <person name="Saw J.H."/>
            <person name="Alam M."/>
            <person name="Chen Y."/>
            <person name="Murrell J.C."/>
            <person name="Richardson P."/>
        </authorList>
    </citation>
    <scope>NUCLEOTIDE SEQUENCE [LARGE SCALE GENOMIC DNA]</scope>
    <source>
        <strain evidence="3">ATCC 9039 / DSM 1715 / NCIMB 8712</strain>
    </source>
</reference>
<dbReference type="Proteomes" id="UP000001695">
    <property type="component" value="Chromosome"/>
</dbReference>
<dbReference type="AlphaFoldDB" id="B2IBC6"/>
<name>B2IBC6_BEII9</name>
<reference evidence="2 3" key="2">
    <citation type="journal article" date="2010" name="J. Bacteriol.">
        <title>Complete genome sequence of Beijerinckia indica subsp. indica.</title>
        <authorList>
            <person name="Tamas I."/>
            <person name="Dedysh S.N."/>
            <person name="Liesack W."/>
            <person name="Stott M.B."/>
            <person name="Alam M."/>
            <person name="Murrell J.C."/>
            <person name="Dunfield P.F."/>
        </authorList>
    </citation>
    <scope>NUCLEOTIDE SEQUENCE [LARGE SCALE GENOMIC DNA]</scope>
    <source>
        <strain evidence="3">ATCC 9039 / DSM 1715 / NCIMB 8712</strain>
    </source>
</reference>
<gene>
    <name evidence="2" type="ordered locus">Bind_1578</name>
</gene>
<accession>B2IBC6</accession>
<sequence length="157" mass="17017">MRSLIPLLSLTMMLPASSVSALDCRELSPTPPQNTDISSTRKLNAAVDGLFKKLAGVGGSAEHTYRTVATSVIQQFPNASSVYMWERILYLQCQTLADDKSISKANQLKMISELYGKFAQPPEPIDRESTSNSIINNGNNVNIIRGVGNSISINSGK</sequence>
<organism evidence="2 3">
    <name type="scientific">Beijerinckia indica subsp. indica (strain ATCC 9039 / DSM 1715 / NCIMB 8712)</name>
    <dbReference type="NCBI Taxonomy" id="395963"/>
    <lineage>
        <taxon>Bacteria</taxon>
        <taxon>Pseudomonadati</taxon>
        <taxon>Pseudomonadota</taxon>
        <taxon>Alphaproteobacteria</taxon>
        <taxon>Hyphomicrobiales</taxon>
        <taxon>Beijerinckiaceae</taxon>
        <taxon>Beijerinckia</taxon>
    </lineage>
</organism>
<dbReference type="KEGG" id="bid:Bind_1578"/>
<evidence type="ECO:0000256" key="1">
    <source>
        <dbReference type="SAM" id="SignalP"/>
    </source>
</evidence>
<keyword evidence="3" id="KW-1185">Reference proteome</keyword>
<feature type="signal peptide" evidence="1">
    <location>
        <begin position="1"/>
        <end position="21"/>
    </location>
</feature>